<evidence type="ECO:0000256" key="5">
    <source>
        <dbReference type="ARBA" id="ARBA00022989"/>
    </source>
</evidence>
<evidence type="ECO:0000256" key="3">
    <source>
        <dbReference type="ARBA" id="ARBA00022692"/>
    </source>
</evidence>
<feature type="transmembrane region" description="Helical" evidence="7">
    <location>
        <begin position="79"/>
        <end position="103"/>
    </location>
</feature>
<accession>A0A7R9QUA0</accession>
<name>A0A7R9QUA0_9ACAR</name>
<evidence type="ECO:0000313" key="9">
    <source>
        <dbReference type="EMBL" id="CAD7658590.1"/>
    </source>
</evidence>
<protein>
    <recommendedName>
        <fullName evidence="8">Cytochrome b561 domain-containing protein</fullName>
    </recommendedName>
</protein>
<comment type="subcellular location">
    <subcellularLocation>
        <location evidence="1">Membrane</location>
    </subcellularLocation>
</comment>
<evidence type="ECO:0000256" key="2">
    <source>
        <dbReference type="ARBA" id="ARBA00022448"/>
    </source>
</evidence>
<evidence type="ECO:0000256" key="1">
    <source>
        <dbReference type="ARBA" id="ARBA00004370"/>
    </source>
</evidence>
<evidence type="ECO:0000256" key="7">
    <source>
        <dbReference type="SAM" id="Phobius"/>
    </source>
</evidence>
<dbReference type="EMBL" id="OC930156">
    <property type="protein sequence ID" value="CAD7658590.1"/>
    <property type="molecule type" value="Genomic_DNA"/>
</dbReference>
<proteinExistence type="predicted"/>
<evidence type="ECO:0000256" key="4">
    <source>
        <dbReference type="ARBA" id="ARBA00022982"/>
    </source>
</evidence>
<keyword evidence="6 7" id="KW-0472">Membrane</keyword>
<dbReference type="GO" id="GO:0016020">
    <property type="term" value="C:membrane"/>
    <property type="evidence" value="ECO:0007669"/>
    <property type="project" value="UniProtKB-SubCell"/>
</dbReference>
<keyword evidence="5 7" id="KW-1133">Transmembrane helix</keyword>
<evidence type="ECO:0000313" key="10">
    <source>
        <dbReference type="Proteomes" id="UP000728032"/>
    </source>
</evidence>
<feature type="domain" description="Cytochrome b561" evidence="8">
    <location>
        <begin position="1"/>
        <end position="106"/>
    </location>
</feature>
<keyword evidence="4" id="KW-0249">Electron transport</keyword>
<evidence type="ECO:0000259" key="8">
    <source>
        <dbReference type="PROSITE" id="PS50939"/>
    </source>
</evidence>
<sequence>MNQTFWCIRQGLHQLFGTLAFTLALLNPIGALLRPEPDSPKRWLFNWGHWFLGNVAHISAITAIFLATKLSAADLPKQFVWVIITFVIFKIIVHLILQFHAFYVKRNRSFNPVETNDIAMNDMSDSHDDHREADGPGSGFRKTVLVVYIVALIAFVVALVSLINLPKTTSE</sequence>
<keyword evidence="10" id="KW-1185">Reference proteome</keyword>
<dbReference type="Proteomes" id="UP000728032">
    <property type="component" value="Unassembled WGS sequence"/>
</dbReference>
<keyword evidence="3 7" id="KW-0812">Transmembrane</keyword>
<dbReference type="InterPro" id="IPR006593">
    <property type="entry name" value="Cyt_b561/ferric_Rdtase_TM"/>
</dbReference>
<organism evidence="9">
    <name type="scientific">Oppiella nova</name>
    <dbReference type="NCBI Taxonomy" id="334625"/>
    <lineage>
        <taxon>Eukaryota</taxon>
        <taxon>Metazoa</taxon>
        <taxon>Ecdysozoa</taxon>
        <taxon>Arthropoda</taxon>
        <taxon>Chelicerata</taxon>
        <taxon>Arachnida</taxon>
        <taxon>Acari</taxon>
        <taxon>Acariformes</taxon>
        <taxon>Sarcoptiformes</taxon>
        <taxon>Oribatida</taxon>
        <taxon>Brachypylina</taxon>
        <taxon>Oppioidea</taxon>
        <taxon>Oppiidae</taxon>
        <taxon>Oppiella</taxon>
    </lineage>
</organism>
<keyword evidence="2" id="KW-0813">Transport</keyword>
<gene>
    <name evidence="9" type="ORF">ONB1V03_LOCUS15211</name>
</gene>
<dbReference type="EMBL" id="CAJPVJ010015331">
    <property type="protein sequence ID" value="CAG2175776.1"/>
    <property type="molecule type" value="Genomic_DNA"/>
</dbReference>
<feature type="transmembrane region" description="Helical" evidence="7">
    <location>
        <begin position="145"/>
        <end position="165"/>
    </location>
</feature>
<reference evidence="9" key="1">
    <citation type="submission" date="2020-11" db="EMBL/GenBank/DDBJ databases">
        <authorList>
            <person name="Tran Van P."/>
        </authorList>
    </citation>
    <scope>NUCLEOTIDE SEQUENCE</scope>
</reference>
<dbReference type="OrthoDB" id="6372137at2759"/>
<dbReference type="PROSITE" id="PS50939">
    <property type="entry name" value="CYTOCHROME_B561"/>
    <property type="match status" value="1"/>
</dbReference>
<dbReference type="Gene3D" id="1.20.120.1770">
    <property type="match status" value="1"/>
</dbReference>
<dbReference type="CDD" id="cd08760">
    <property type="entry name" value="Cyt_b561_FRRS1_like"/>
    <property type="match status" value="1"/>
</dbReference>
<feature type="transmembrane region" description="Helical" evidence="7">
    <location>
        <begin position="47"/>
        <end position="67"/>
    </location>
</feature>
<evidence type="ECO:0000256" key="6">
    <source>
        <dbReference type="ARBA" id="ARBA00023136"/>
    </source>
</evidence>
<dbReference type="AlphaFoldDB" id="A0A7R9QUA0"/>